<dbReference type="EMBL" id="AFIG01000003">
    <property type="protein sequence ID" value="EGL53187.1"/>
    <property type="molecule type" value="Genomic_DNA"/>
</dbReference>
<evidence type="ECO:0000313" key="2">
    <source>
        <dbReference type="Proteomes" id="UP000003544"/>
    </source>
</evidence>
<accession>F5T2J5</accession>
<gene>
    <name evidence="1" type="ORF">MAMP_00552</name>
</gene>
<comment type="caution">
    <text evidence="1">The sequence shown here is derived from an EMBL/GenBank/DDBJ whole genome shotgun (WGS) entry which is preliminary data.</text>
</comment>
<evidence type="ECO:0000313" key="1">
    <source>
        <dbReference type="EMBL" id="EGL53187.1"/>
    </source>
</evidence>
<organism evidence="1 2">
    <name type="scientific">Methylophaga aminisulfidivorans MP</name>
    <dbReference type="NCBI Taxonomy" id="1026882"/>
    <lineage>
        <taxon>Bacteria</taxon>
        <taxon>Pseudomonadati</taxon>
        <taxon>Pseudomonadota</taxon>
        <taxon>Gammaproteobacteria</taxon>
        <taxon>Thiotrichales</taxon>
        <taxon>Piscirickettsiaceae</taxon>
        <taxon>Methylophaga</taxon>
    </lineage>
</organism>
<dbReference type="OrthoDB" id="5956411at2"/>
<reference evidence="1 2" key="1">
    <citation type="journal article" date="2011" name="J. Bacteriol.">
        <title>Draft genome sequence of Methylophaga aminisulfidivorans MP T.</title>
        <authorList>
            <person name="Han G.H."/>
            <person name="Kim W."/>
            <person name="Chun J."/>
            <person name="Kim S.W."/>
        </authorList>
    </citation>
    <scope>NUCLEOTIDE SEQUENCE [LARGE SCALE GENOMIC DNA]</scope>
    <source>
        <strain evidence="2">MP(T)</strain>
    </source>
</reference>
<dbReference type="RefSeq" id="WP_007146437.1">
    <property type="nucleotide sequence ID" value="NZ_AFIG01000003.1"/>
</dbReference>
<dbReference type="STRING" id="1026882.MAMP_00552"/>
<dbReference type="Proteomes" id="UP000003544">
    <property type="component" value="Unassembled WGS sequence"/>
</dbReference>
<dbReference type="AlphaFoldDB" id="F5T2J5"/>
<name>F5T2J5_9GAMM</name>
<protein>
    <submittedName>
        <fullName evidence="1">Uncharacterized protein</fullName>
    </submittedName>
</protein>
<proteinExistence type="predicted"/>
<sequence length="163" mass="18188">MKEKIEKVLFKKLRELPSNKALLWPDFQVAFDVATGASLSDHLEEVQEVADTLEKSDYARFEQLPNGMPRITKGVDFDKWENEMAPTNPGSSLNIGSLNAQNVQVGDQNTMNVNITPQEFIEALEKLQKDPEKAKSVLSQLNDFAKQGLSFGQTVAKFIGLMS</sequence>
<keyword evidence="2" id="KW-1185">Reference proteome</keyword>